<dbReference type="PANTHER" id="PTHR43877">
    <property type="entry name" value="AMINOALKYLPHOSPHONATE N-ACETYLTRANSFERASE-RELATED-RELATED"/>
    <property type="match status" value="1"/>
</dbReference>
<evidence type="ECO:0000259" key="3">
    <source>
        <dbReference type="PROSITE" id="PS51186"/>
    </source>
</evidence>
<dbReference type="InterPro" id="IPR050832">
    <property type="entry name" value="Bact_Acetyltransf"/>
</dbReference>
<keyword evidence="1 4" id="KW-0808">Transferase</keyword>
<dbReference type="InterPro" id="IPR000182">
    <property type="entry name" value="GNAT_dom"/>
</dbReference>
<feature type="domain" description="N-acetyltransferase" evidence="3">
    <location>
        <begin position="2"/>
        <end position="152"/>
    </location>
</feature>
<sequence length="170" mass="18110">MYDFRPEEPADAAAISALIDAAFARAAHADGNEAALVETLRNDGDIALSLVAVERTEETARPIGCVYAFRVVIGEEEGWYGIAPLAVAPDHQRRGIGAALMQRTMDLLRKQGAEGCVLVGDPDYYRRFGFEAGQGPAVPGIPKDYVLSAPLGATITPEGRIHYPPAFGLG</sequence>
<proteinExistence type="predicted"/>
<dbReference type="EMBL" id="RCWN01000001">
    <property type="protein sequence ID" value="RLQ87659.1"/>
    <property type="molecule type" value="Genomic_DNA"/>
</dbReference>
<dbReference type="CDD" id="cd04301">
    <property type="entry name" value="NAT_SF"/>
    <property type="match status" value="1"/>
</dbReference>
<comment type="caution">
    <text evidence="4">The sequence shown here is derived from an EMBL/GenBank/DDBJ whole genome shotgun (WGS) entry which is preliminary data.</text>
</comment>
<dbReference type="AlphaFoldDB" id="A0A3L7JB42"/>
<gene>
    <name evidence="4" type="ORF">D8780_05005</name>
</gene>
<dbReference type="RefSeq" id="WP_121644624.1">
    <property type="nucleotide sequence ID" value="NZ_RCWN01000001.1"/>
</dbReference>
<accession>A0A3L7JB42</accession>
<dbReference type="Pfam" id="PF13508">
    <property type="entry name" value="Acetyltransf_7"/>
    <property type="match status" value="1"/>
</dbReference>
<reference evidence="4 5" key="1">
    <citation type="submission" date="2018-10" db="EMBL/GenBank/DDBJ databases">
        <title>Notoacmeibacter sp. M2BS9Y-3-1, whole genome shotgun sequence.</title>
        <authorList>
            <person name="Tuo L."/>
        </authorList>
    </citation>
    <scope>NUCLEOTIDE SEQUENCE [LARGE SCALE GENOMIC DNA]</scope>
    <source>
        <strain evidence="4 5">M2BS9Y-3-1</strain>
    </source>
</reference>
<name>A0A3L7JB42_9HYPH</name>
<evidence type="ECO:0000313" key="4">
    <source>
        <dbReference type="EMBL" id="RLQ87659.1"/>
    </source>
</evidence>
<dbReference type="GO" id="GO:0016747">
    <property type="term" value="F:acyltransferase activity, transferring groups other than amino-acyl groups"/>
    <property type="evidence" value="ECO:0007669"/>
    <property type="project" value="InterPro"/>
</dbReference>
<dbReference type="SUPFAM" id="SSF55729">
    <property type="entry name" value="Acyl-CoA N-acyltransferases (Nat)"/>
    <property type="match status" value="1"/>
</dbReference>
<evidence type="ECO:0000313" key="5">
    <source>
        <dbReference type="Proteomes" id="UP000281094"/>
    </source>
</evidence>
<keyword evidence="5" id="KW-1185">Reference proteome</keyword>
<protein>
    <submittedName>
        <fullName evidence="4">N-acetyltransferase</fullName>
    </submittedName>
</protein>
<dbReference type="Proteomes" id="UP000281094">
    <property type="component" value="Unassembled WGS sequence"/>
</dbReference>
<dbReference type="Gene3D" id="3.40.630.30">
    <property type="match status" value="1"/>
</dbReference>
<evidence type="ECO:0000256" key="1">
    <source>
        <dbReference type="ARBA" id="ARBA00022679"/>
    </source>
</evidence>
<dbReference type="PROSITE" id="PS51186">
    <property type="entry name" value="GNAT"/>
    <property type="match status" value="1"/>
</dbReference>
<organism evidence="4 5">
    <name type="scientific">Notoacmeibacter ruber</name>
    <dbReference type="NCBI Taxonomy" id="2670375"/>
    <lineage>
        <taxon>Bacteria</taxon>
        <taxon>Pseudomonadati</taxon>
        <taxon>Pseudomonadota</taxon>
        <taxon>Alphaproteobacteria</taxon>
        <taxon>Hyphomicrobiales</taxon>
        <taxon>Notoacmeibacteraceae</taxon>
        <taxon>Notoacmeibacter</taxon>
    </lineage>
</organism>
<evidence type="ECO:0000256" key="2">
    <source>
        <dbReference type="ARBA" id="ARBA00023315"/>
    </source>
</evidence>
<keyword evidence="2" id="KW-0012">Acyltransferase</keyword>
<dbReference type="InterPro" id="IPR016181">
    <property type="entry name" value="Acyl_CoA_acyltransferase"/>
</dbReference>